<feature type="compositionally biased region" description="Basic and acidic residues" evidence="1">
    <location>
        <begin position="186"/>
        <end position="201"/>
    </location>
</feature>
<dbReference type="OrthoDB" id="64245at2"/>
<dbReference type="AlphaFoldDB" id="A0A3S4D2U2"/>
<evidence type="ECO:0000256" key="1">
    <source>
        <dbReference type="SAM" id="MobiDB-lite"/>
    </source>
</evidence>
<sequence>MRSSIIASAFALLVSPAIADEAVTINFAADVGGKPFSCAETFPDIGSGKTTMSVTDFRLFVHDAALVRADGSLAPISLEQDGQWQYENAALLDFEDGTAACSSSGNSPTNTSLRGTVEDGEYVGLAFTIGLPFELNHVDPTVMPAPLNTTGMFWNWQFGFRFMQVNMVPVVAEAAMAGEAMGAGHGEGEAHASHGEGDAHAGHGGGEAGAMGWFLHLGSTLCAANSQTEAPTSPCANPNLVTVLFPEFDPASNVVVFDPGPVVAEADMTVNAPETAPGCMSFPGDADCLTVMTKLGLEYDGVDAGEQLFATVR</sequence>
<evidence type="ECO:0000313" key="5">
    <source>
        <dbReference type="Proteomes" id="UP000268844"/>
    </source>
</evidence>
<dbReference type="Pfam" id="PF20243">
    <property type="entry name" value="MbnP"/>
    <property type="match status" value="1"/>
</dbReference>
<dbReference type="RefSeq" id="WP_126148637.1">
    <property type="nucleotide sequence ID" value="NZ_JBHTMH010000002.1"/>
</dbReference>
<keyword evidence="2" id="KW-0732">Signal</keyword>
<dbReference type="InterPro" id="IPR023977">
    <property type="entry name" value="MbnP-like"/>
</dbReference>
<dbReference type="NCBIfam" id="TIGR04052">
    <property type="entry name" value="MbnP_like_WxW"/>
    <property type="match status" value="1"/>
</dbReference>
<name>A0A3S4D2U2_9HYPH</name>
<protein>
    <recommendedName>
        <fullName evidence="3">Copper-binding protein MbnP-like domain-containing protein</fullName>
    </recommendedName>
</protein>
<proteinExistence type="predicted"/>
<feature type="chain" id="PRO_5018526477" description="Copper-binding protein MbnP-like domain-containing protein" evidence="2">
    <location>
        <begin position="20"/>
        <end position="313"/>
    </location>
</feature>
<reference evidence="4 5" key="1">
    <citation type="submission" date="2018-12" db="EMBL/GenBank/DDBJ databases">
        <authorList>
            <person name="Criscuolo A."/>
        </authorList>
    </citation>
    <scope>NUCLEOTIDE SEQUENCE [LARGE SCALE GENOMIC DNA]</scope>
    <source>
        <strain evidence="4">ACIP1116281</strain>
    </source>
</reference>
<evidence type="ECO:0000313" key="4">
    <source>
        <dbReference type="EMBL" id="VDS03027.1"/>
    </source>
</evidence>
<dbReference type="InterPro" id="IPR046863">
    <property type="entry name" value="MbnP-like_dom"/>
</dbReference>
<feature type="domain" description="Copper-binding protein MbnP-like" evidence="3">
    <location>
        <begin position="21"/>
        <end position="280"/>
    </location>
</feature>
<dbReference type="Proteomes" id="UP000268844">
    <property type="component" value="Unassembled WGS sequence"/>
</dbReference>
<dbReference type="EMBL" id="UZWD01000004">
    <property type="protein sequence ID" value="VDS03027.1"/>
    <property type="molecule type" value="Genomic_DNA"/>
</dbReference>
<feature type="signal peptide" evidence="2">
    <location>
        <begin position="1"/>
        <end position="19"/>
    </location>
</feature>
<organism evidence="4 5">
    <name type="scientific">Devosia equisanguinis</name>
    <dbReference type="NCBI Taxonomy" id="2490941"/>
    <lineage>
        <taxon>Bacteria</taxon>
        <taxon>Pseudomonadati</taxon>
        <taxon>Pseudomonadota</taxon>
        <taxon>Alphaproteobacteria</taxon>
        <taxon>Hyphomicrobiales</taxon>
        <taxon>Devosiaceae</taxon>
        <taxon>Devosia</taxon>
    </lineage>
</organism>
<gene>
    <name evidence="4" type="ORF">DEVEQU_00147</name>
</gene>
<keyword evidence="5" id="KW-1185">Reference proteome</keyword>
<feature type="region of interest" description="Disordered" evidence="1">
    <location>
        <begin position="183"/>
        <end position="203"/>
    </location>
</feature>
<accession>A0A3S4D2U2</accession>
<evidence type="ECO:0000259" key="3">
    <source>
        <dbReference type="Pfam" id="PF20243"/>
    </source>
</evidence>
<evidence type="ECO:0000256" key="2">
    <source>
        <dbReference type="SAM" id="SignalP"/>
    </source>
</evidence>